<name>A0AA44IGI9_PARBF</name>
<dbReference type="InterPro" id="IPR009319">
    <property type="entry name" value="Phage_A118_VSP1"/>
</dbReference>
<dbReference type="Proteomes" id="UP000573963">
    <property type="component" value="Unassembled WGS sequence"/>
</dbReference>
<dbReference type="AlphaFoldDB" id="A0AA44IGI9"/>
<dbReference type="EMBL" id="JABAFD010000002">
    <property type="protein sequence ID" value="NME08995.1"/>
    <property type="molecule type" value="Genomic_DNA"/>
</dbReference>
<protein>
    <submittedName>
        <fullName evidence="1">Minor capsid protein</fullName>
    </submittedName>
</protein>
<dbReference type="Pfam" id="PF14424">
    <property type="entry name" value="Toxin-deaminase"/>
    <property type="match status" value="1"/>
</dbReference>
<dbReference type="RefSeq" id="WP_168931573.1">
    <property type="nucleotide sequence ID" value="NZ_JABAFD010000002.1"/>
</dbReference>
<proteinExistence type="predicted"/>
<evidence type="ECO:0000313" key="2">
    <source>
        <dbReference type="Proteomes" id="UP000573963"/>
    </source>
</evidence>
<comment type="caution">
    <text evidence="1">The sequence shown here is derived from an EMBL/GenBank/DDBJ whole genome shotgun (WGS) entry which is preliminary data.</text>
</comment>
<dbReference type="Pfam" id="PF06152">
    <property type="entry name" value="Phage_min_cap2"/>
    <property type="match status" value="1"/>
</dbReference>
<reference evidence="1 2" key="1">
    <citation type="submission" date="2020-04" db="EMBL/GenBank/DDBJ databases">
        <authorList>
            <person name="Hitch T.C.A."/>
            <person name="Wylensek D."/>
            <person name="Clavel T."/>
        </authorList>
    </citation>
    <scope>NUCLEOTIDE SEQUENCE [LARGE SCALE GENOMIC DNA]</scope>
    <source>
        <strain evidence="1 2">Med78_4-601-WT-2</strain>
    </source>
</reference>
<gene>
    <name evidence="1" type="ORF">HF875_05655</name>
</gene>
<evidence type="ECO:0000313" key="1">
    <source>
        <dbReference type="EMBL" id="NME08995.1"/>
    </source>
</evidence>
<dbReference type="GO" id="GO:0005198">
    <property type="term" value="F:structural molecule activity"/>
    <property type="evidence" value="ECO:0007669"/>
    <property type="project" value="InterPro"/>
</dbReference>
<sequence length="612" mass="69746">MTLTPEELKNIPESFINLYQELEDFIIADIARRIAKVGNLTDSAKLQTIRANEIGISLNLIKEKIKEVSGLTKQEINELFNDVGLYSIAKENELYSAAGLDTVKITENEALANIMKSAIKQTSGDLYNLTQSMGFAQKINGKVVYKPIAKYYHDAMDLAVMQIKSGSINYNTAIKQAVDRLCESGIRSVDYESGVANRIDVAVRRAVMTGSNQMSQKLTLEGMKETGNDFVEITAHIGARPSHSKWQGKVFCYSGKSKEYPSFIESTGYGTGPGLGGWNCRHSFYPFIPGISNRAYTDEELDNIDPSPFEYNGKMYTYYEATQHQRQIERAIRKTRTQLVGYEAAGLKAEFTNASIILKQQEKYYREFSKVADIPTEKDRLQAYKFNKSISQKVVWSKKKYDQQEFNKFKDGLGTLAPKTLEEFKDIMYNKPIELNSLKEKFYIVNLYQNDFGNISPKKIIELDKLAFDAKRNNQISKYKKQGNFAILEYNNKIKFASSRIADETDSYYLKYKGDKSKLVLLKQNRIFKTSLPGDLVDGEVNTVPREFDTEAKFFEFLVDELKNEIITEINMISEKKMCESCKNVAKQFMKLYPGIKVNVVSGKTFDGWKGR</sequence>
<organism evidence="1 2">
    <name type="scientific">Paraclostridium bifermentans</name>
    <name type="common">Clostridium bifermentans</name>
    <dbReference type="NCBI Taxonomy" id="1490"/>
    <lineage>
        <taxon>Bacteria</taxon>
        <taxon>Bacillati</taxon>
        <taxon>Bacillota</taxon>
        <taxon>Clostridia</taxon>
        <taxon>Peptostreptococcales</taxon>
        <taxon>Peptostreptococcaceae</taxon>
        <taxon>Paraclostridium</taxon>
    </lineage>
</organism>
<dbReference type="InterPro" id="IPR032721">
    <property type="entry name" value="Toxin-deaminase"/>
</dbReference>
<accession>A0AA44IGI9</accession>